<dbReference type="EMBL" id="FNPZ01000001">
    <property type="protein sequence ID" value="SDY54455.1"/>
    <property type="molecule type" value="Genomic_DNA"/>
</dbReference>
<organism evidence="2 3">
    <name type="scientific">Herbiconiux ginsengi</name>
    <dbReference type="NCBI Taxonomy" id="381665"/>
    <lineage>
        <taxon>Bacteria</taxon>
        <taxon>Bacillati</taxon>
        <taxon>Actinomycetota</taxon>
        <taxon>Actinomycetes</taxon>
        <taxon>Micrococcales</taxon>
        <taxon>Microbacteriaceae</taxon>
        <taxon>Herbiconiux</taxon>
    </lineage>
</organism>
<reference evidence="2 3" key="1">
    <citation type="submission" date="2016-10" db="EMBL/GenBank/DDBJ databases">
        <authorList>
            <person name="de Groot N.N."/>
        </authorList>
    </citation>
    <scope>NUCLEOTIDE SEQUENCE [LARGE SCALE GENOMIC DNA]</scope>
    <source>
        <strain evidence="2 3">CGMCC 4.3491</strain>
    </source>
</reference>
<evidence type="ECO:0000313" key="2">
    <source>
        <dbReference type="EMBL" id="SDY54455.1"/>
    </source>
</evidence>
<dbReference type="Proteomes" id="UP000198891">
    <property type="component" value="Unassembled WGS sequence"/>
</dbReference>
<keyword evidence="3" id="KW-1185">Reference proteome</keyword>
<evidence type="ECO:0000313" key="3">
    <source>
        <dbReference type="Proteomes" id="UP000198891"/>
    </source>
</evidence>
<keyword evidence="1" id="KW-0472">Membrane</keyword>
<keyword evidence="1" id="KW-1133">Transmembrane helix</keyword>
<dbReference type="AlphaFoldDB" id="A0A1H3KS22"/>
<sequence length="148" mass="15470">MLRYTRNVIIWVVFWAVAYSIGTTASKGLCAGGGTVYGGFVDSDGQPTDAVPQCTHLTMSPSWVVYLALVVILVVALTRAARRAGTQAAAVRMPQRAALAVALVAACSSALSLLCFFALPVDGTSGAVSSWLPFPFATVTFEQVPIAT</sequence>
<feature type="transmembrane region" description="Helical" evidence="1">
    <location>
        <begin position="63"/>
        <end position="81"/>
    </location>
</feature>
<protein>
    <submittedName>
        <fullName evidence="2">Uncharacterized protein</fullName>
    </submittedName>
</protein>
<dbReference type="STRING" id="381665.SAMN05216554_0656"/>
<name>A0A1H3KS22_9MICO</name>
<proteinExistence type="predicted"/>
<evidence type="ECO:0000256" key="1">
    <source>
        <dbReference type="SAM" id="Phobius"/>
    </source>
</evidence>
<keyword evidence="1" id="KW-0812">Transmembrane</keyword>
<gene>
    <name evidence="2" type="ORF">SAMN05216554_0656</name>
</gene>
<accession>A0A1H3KS22</accession>
<feature type="transmembrane region" description="Helical" evidence="1">
    <location>
        <begin position="97"/>
        <end position="119"/>
    </location>
</feature>